<dbReference type="Gene3D" id="3.10.620.30">
    <property type="match status" value="1"/>
</dbReference>
<protein>
    <submittedName>
        <fullName evidence="2">DUF3857 domain-containing protein</fullName>
    </submittedName>
</protein>
<sequence length="658" mass="75071">MKYIYLSLFFVFCSVKSNAQDFKFGDYTHDDLALKNTVIDSNANAIVIREFGTARIDNDDVRGRMMVEYLYHVRIKIFNKQGFDQGNISIMQHVYGNDAEDEIRDIKGVTTNYVNGTFKQTDLDPKKIFKEKKNKYRNLTKFTMPNLMDGSIIEYSYRISIPRIFNFRNWEFQSDIPKLHSEYIAYIPALYNYNVSLRGALKLNDTKAELQKECLRISGVSVDCSKMTYTMKNIPAFVEEDYMTAAVNFKSAINFELSDYQTLDGSKRNVTKTWKDVDNELVSDKSFGSQMKKKDAFKDLMPELLKNTTDDLSKAQAIYRYIAKNIKSNGFIGIYSETAVKKALETHSGNTGDINLSLIAALSAANIDAEALILSTREYGQVNDLYPVITDFNYVVAKVNIGDKSYLLDASTPLLPFGLLPLHCINGKGRVINLKKPSYWYDLIASQKDYTRYNFIATLTKEGKIKGELLTYSSGYAALKKRKGIQAANSVEEYVEKLDEKMPKISIGKYEIQNVDSLEQPLIEKYDITINSYDGTSAAQILFSPFFIDNISKNPFNLNERTYPIDLGAMTESRCSIQLTVPEDFVLTEQPKDLNIALPDNGGRYLSSTSFMNQVINFNQLLQLNKPVYHPAEYLSLKELYSRIIQLQKTDIIFKKAK</sequence>
<evidence type="ECO:0000313" key="2">
    <source>
        <dbReference type="EMBL" id="AOM80398.1"/>
    </source>
</evidence>
<dbReference type="Proteomes" id="UP000094313">
    <property type="component" value="Chromosome"/>
</dbReference>
<accession>A0A1D7QNZ8</accession>
<feature type="signal peptide" evidence="1">
    <location>
        <begin position="1"/>
        <end position="19"/>
    </location>
</feature>
<organism evidence="2 3">
    <name type="scientific">Pedobacter steynii</name>
    <dbReference type="NCBI Taxonomy" id="430522"/>
    <lineage>
        <taxon>Bacteria</taxon>
        <taxon>Pseudomonadati</taxon>
        <taxon>Bacteroidota</taxon>
        <taxon>Sphingobacteriia</taxon>
        <taxon>Sphingobacteriales</taxon>
        <taxon>Sphingobacteriaceae</taxon>
        <taxon>Pedobacter</taxon>
    </lineage>
</organism>
<dbReference type="InterPro" id="IPR038765">
    <property type="entry name" value="Papain-like_cys_pep_sf"/>
</dbReference>
<dbReference type="EMBL" id="CP017141">
    <property type="protein sequence ID" value="AOM80398.1"/>
    <property type="molecule type" value="Genomic_DNA"/>
</dbReference>
<gene>
    <name evidence="2" type="ORF">BFS30_26470</name>
</gene>
<keyword evidence="3" id="KW-1185">Reference proteome</keyword>
<dbReference type="AlphaFoldDB" id="A0A1D7QNZ8"/>
<reference evidence="2 3" key="1">
    <citation type="submission" date="2016-08" db="EMBL/GenBank/DDBJ databases">
        <authorList>
            <person name="Seilhamer J.J."/>
        </authorList>
    </citation>
    <scope>NUCLEOTIDE SEQUENCE [LARGE SCALE GENOMIC DNA]</scope>
    <source>
        <strain evidence="2 3">DX4</strain>
    </source>
</reference>
<dbReference type="OrthoDB" id="98874at2"/>
<feature type="chain" id="PRO_5009099020" evidence="1">
    <location>
        <begin position="20"/>
        <end position="658"/>
    </location>
</feature>
<dbReference type="Gene3D" id="2.60.120.1130">
    <property type="match status" value="1"/>
</dbReference>
<dbReference type="KEGG" id="psty:BFS30_26470"/>
<evidence type="ECO:0000256" key="1">
    <source>
        <dbReference type="SAM" id="SignalP"/>
    </source>
</evidence>
<dbReference type="Gene3D" id="2.60.40.3140">
    <property type="match status" value="1"/>
</dbReference>
<dbReference type="RefSeq" id="WP_069382057.1">
    <property type="nucleotide sequence ID" value="NZ_CP017141.1"/>
</dbReference>
<evidence type="ECO:0000313" key="3">
    <source>
        <dbReference type="Proteomes" id="UP000094313"/>
    </source>
</evidence>
<dbReference type="SUPFAM" id="SSF54001">
    <property type="entry name" value="Cysteine proteinases"/>
    <property type="match status" value="1"/>
</dbReference>
<proteinExistence type="predicted"/>
<keyword evidence="1" id="KW-0732">Signal</keyword>
<name>A0A1D7QNZ8_9SPHI</name>